<name>A0A4Q0XXY3_9BACT</name>
<dbReference type="AlphaFoldDB" id="A0A4Q0XXY3"/>
<dbReference type="CDD" id="cd02947">
    <property type="entry name" value="TRX_family"/>
    <property type="match status" value="1"/>
</dbReference>
<evidence type="ECO:0000313" key="2">
    <source>
        <dbReference type="EMBL" id="RXJ62487.1"/>
    </source>
</evidence>
<evidence type="ECO:0000259" key="1">
    <source>
        <dbReference type="Pfam" id="PF00085"/>
    </source>
</evidence>
<sequence length="109" mass="12797">MKQINSLEQINSLIDTREPVLVYFSGENCSVCKALKPKIEKEVLKNFPKFELREIKVDLYKEIASSFSVFSIPTIVIFFDSKEFKRYGRNISVSCFIDEIKRPYKLFTE</sequence>
<protein>
    <submittedName>
        <fullName evidence="2">Thiol reductase thioredoxin</fullName>
    </submittedName>
</protein>
<dbReference type="EMBL" id="PDKO01000008">
    <property type="protein sequence ID" value="RXJ62487.1"/>
    <property type="molecule type" value="Genomic_DNA"/>
</dbReference>
<feature type="domain" description="Thioredoxin" evidence="1">
    <location>
        <begin position="12"/>
        <end position="92"/>
    </location>
</feature>
<dbReference type="Proteomes" id="UP000290191">
    <property type="component" value="Unassembled WGS sequence"/>
</dbReference>
<proteinExistence type="predicted"/>
<dbReference type="SUPFAM" id="SSF52833">
    <property type="entry name" value="Thioredoxin-like"/>
    <property type="match status" value="1"/>
</dbReference>
<comment type="caution">
    <text evidence="2">The sequence shown here is derived from an EMBL/GenBank/DDBJ whole genome shotgun (WGS) entry which is preliminary data.</text>
</comment>
<gene>
    <name evidence="2" type="ORF">CRV06_10120</name>
</gene>
<reference evidence="2 3" key="1">
    <citation type="submission" date="2017-10" db="EMBL/GenBank/DDBJ databases">
        <title>Genomics of the genus Arcobacter.</title>
        <authorList>
            <person name="Perez-Cataluna A."/>
            <person name="Figueras M.J."/>
        </authorList>
    </citation>
    <scope>NUCLEOTIDE SEQUENCE [LARGE SCALE GENOMIC DNA]</scope>
    <source>
        <strain evidence="2 3">DSM 24636</strain>
    </source>
</reference>
<accession>A0A4Q0XXY3</accession>
<organism evidence="2 3">
    <name type="scientific">Halarcobacter anaerophilus</name>
    <dbReference type="NCBI Taxonomy" id="877500"/>
    <lineage>
        <taxon>Bacteria</taxon>
        <taxon>Pseudomonadati</taxon>
        <taxon>Campylobacterota</taxon>
        <taxon>Epsilonproteobacteria</taxon>
        <taxon>Campylobacterales</taxon>
        <taxon>Arcobacteraceae</taxon>
        <taxon>Halarcobacter</taxon>
    </lineage>
</organism>
<keyword evidence="3" id="KW-1185">Reference proteome</keyword>
<dbReference type="Pfam" id="PF00085">
    <property type="entry name" value="Thioredoxin"/>
    <property type="match status" value="1"/>
</dbReference>
<dbReference type="STRING" id="877500.GCA_000935065_01035"/>
<dbReference type="OrthoDB" id="411356at2"/>
<dbReference type="InterPro" id="IPR013766">
    <property type="entry name" value="Thioredoxin_domain"/>
</dbReference>
<dbReference type="RefSeq" id="WP_129082386.1">
    <property type="nucleotide sequence ID" value="NZ_CP041070.1"/>
</dbReference>
<dbReference type="InterPro" id="IPR036249">
    <property type="entry name" value="Thioredoxin-like_sf"/>
</dbReference>
<evidence type="ECO:0000313" key="3">
    <source>
        <dbReference type="Proteomes" id="UP000290191"/>
    </source>
</evidence>
<dbReference type="Gene3D" id="3.40.30.10">
    <property type="entry name" value="Glutaredoxin"/>
    <property type="match status" value="1"/>
</dbReference>